<proteinExistence type="predicted"/>
<dbReference type="AlphaFoldDB" id="A0ABD2B437"/>
<reference evidence="1 2" key="1">
    <citation type="journal article" date="2024" name="Ann. Entomol. Soc. Am.">
        <title>Genomic analyses of the southern and eastern yellowjacket wasps (Hymenoptera: Vespidae) reveal evolutionary signatures of social life.</title>
        <authorList>
            <person name="Catto M.A."/>
            <person name="Caine P.B."/>
            <person name="Orr S.E."/>
            <person name="Hunt B.G."/>
            <person name="Goodisman M.A.D."/>
        </authorList>
    </citation>
    <scope>NUCLEOTIDE SEQUENCE [LARGE SCALE GENOMIC DNA]</scope>
    <source>
        <strain evidence="1">232</strain>
        <tissue evidence="1">Head and thorax</tissue>
    </source>
</reference>
<keyword evidence="2" id="KW-1185">Reference proteome</keyword>
<sequence>MDGTFCRRQRISIYIANRMCYSMTVDCKISYYKYAVHRNCDFTRSKVLTILPIVLTACRQEYEALKDSFMKVDMRNYYKCFDSINNIHNREYNSLKTIICDS</sequence>
<gene>
    <name evidence="1" type="ORF">V1477_016739</name>
</gene>
<evidence type="ECO:0000313" key="1">
    <source>
        <dbReference type="EMBL" id="KAL2727463.1"/>
    </source>
</evidence>
<organism evidence="1 2">
    <name type="scientific">Vespula maculifrons</name>
    <name type="common">Eastern yellow jacket</name>
    <name type="synonym">Wasp</name>
    <dbReference type="NCBI Taxonomy" id="7453"/>
    <lineage>
        <taxon>Eukaryota</taxon>
        <taxon>Metazoa</taxon>
        <taxon>Ecdysozoa</taxon>
        <taxon>Arthropoda</taxon>
        <taxon>Hexapoda</taxon>
        <taxon>Insecta</taxon>
        <taxon>Pterygota</taxon>
        <taxon>Neoptera</taxon>
        <taxon>Endopterygota</taxon>
        <taxon>Hymenoptera</taxon>
        <taxon>Apocrita</taxon>
        <taxon>Aculeata</taxon>
        <taxon>Vespoidea</taxon>
        <taxon>Vespidae</taxon>
        <taxon>Vespinae</taxon>
        <taxon>Vespula</taxon>
    </lineage>
</organism>
<protein>
    <submittedName>
        <fullName evidence="1">Uncharacterized protein</fullName>
    </submittedName>
</protein>
<dbReference type="EMBL" id="JAYRBN010000100">
    <property type="protein sequence ID" value="KAL2727463.1"/>
    <property type="molecule type" value="Genomic_DNA"/>
</dbReference>
<accession>A0ABD2B437</accession>
<name>A0ABD2B437_VESMC</name>
<comment type="caution">
    <text evidence="1">The sequence shown here is derived from an EMBL/GenBank/DDBJ whole genome shotgun (WGS) entry which is preliminary data.</text>
</comment>
<evidence type="ECO:0000313" key="2">
    <source>
        <dbReference type="Proteomes" id="UP001607303"/>
    </source>
</evidence>
<dbReference type="Proteomes" id="UP001607303">
    <property type="component" value="Unassembled WGS sequence"/>
</dbReference>